<dbReference type="GeneID" id="40526963"/>
<dbReference type="Proteomes" id="UP000297194">
    <property type="component" value="Segment"/>
</dbReference>
<keyword evidence="2" id="KW-1185">Reference proteome</keyword>
<accession>A0A2K9VS66</accession>
<evidence type="ECO:0000313" key="2">
    <source>
        <dbReference type="Proteomes" id="UP000297194"/>
    </source>
</evidence>
<dbReference type="KEGG" id="vg:40526963"/>
<dbReference type="Pfam" id="PF03804">
    <property type="entry name" value="DUF325"/>
    <property type="match status" value="1"/>
</dbReference>
<dbReference type="RefSeq" id="YP_009666683.1">
    <property type="nucleotide sequence ID" value="NC_043530.1"/>
</dbReference>
<evidence type="ECO:0000313" key="1">
    <source>
        <dbReference type="EMBL" id="AUV65290.1"/>
    </source>
</evidence>
<sequence length="227" mass="25975">MMTSLSSILAIVKQRGGGEINMFVESLVELRCFIENVVDENATDDDEHGYESREKLVKAIIEEIVDAHLNDPCRRRRRSQGVLVCYRTCQDCDTSVSSFRKITTLKRRYVCRKCGVDLVNDSADDDNNDDITIDKAIELLQMYRTNVAADTDEEDDDDDDTDIDDEDDINVGVDSGSGCKCKKLNISKLTILKFVTELVLLVRCWVWGLCEKPWYILWRRNDKSKSV</sequence>
<proteinExistence type="predicted"/>
<name>A0A2K9VS66_9ABAC</name>
<organism evidence="1 2">
    <name type="scientific">Mythimna unipuncta nucleopolyhedrovirus</name>
    <dbReference type="NCBI Taxonomy" id="447897"/>
    <lineage>
        <taxon>Viruses</taxon>
        <taxon>Viruses incertae sedis</taxon>
        <taxon>Naldaviricetes</taxon>
        <taxon>Lefavirales</taxon>
        <taxon>Baculoviridae</taxon>
        <taxon>Alphabaculovirus</taxon>
    </lineage>
</organism>
<dbReference type="EMBL" id="MF375894">
    <property type="protein sequence ID" value="AUV65290.1"/>
    <property type="molecule type" value="Genomic_DNA"/>
</dbReference>
<dbReference type="InterPro" id="IPR003225">
    <property type="entry name" value="DUF325"/>
</dbReference>
<protein>
    <submittedName>
        <fullName evidence="1">Uncharacterized protein</fullName>
    </submittedName>
</protein>
<reference evidence="1" key="1">
    <citation type="journal article" date="2017" name="Virus Genes">
        <title>The complete genome sequence of a third distinct baculovirus isolated from the true armyworm, Mythimna unipuncta, contains two copies of the lef-7 gene.</title>
        <authorList>
            <person name="Harrison R.L."/>
            <person name="Mowery J.D."/>
            <person name="Rowley D.L."/>
            <person name="Bauchan G.R."/>
            <person name="Theilmann D.A."/>
            <person name="Rohrmann G.F."/>
            <person name="Erlandson M.A."/>
        </authorList>
    </citation>
    <scope>NUCLEOTIDE SEQUENCE [LARGE SCALE GENOMIC DNA]</scope>
    <source>
        <strain evidence="1">#7</strain>
    </source>
</reference>